<reference evidence="1" key="1">
    <citation type="submission" date="2022-08" db="EMBL/GenBank/DDBJ databases">
        <title>Novel Bdellovibrio Species Isolated from Svalbard: Designation Bdellovibrio svalbardensis.</title>
        <authorList>
            <person name="Mitchell R.J."/>
            <person name="Choi S.Y."/>
        </authorList>
    </citation>
    <scope>NUCLEOTIDE SEQUENCE</scope>
    <source>
        <strain evidence="1">PAP01</strain>
    </source>
</reference>
<organism evidence="1 2">
    <name type="scientific">Bdellovibrio svalbardensis</name>
    <dbReference type="NCBI Taxonomy" id="2972972"/>
    <lineage>
        <taxon>Bacteria</taxon>
        <taxon>Pseudomonadati</taxon>
        <taxon>Bdellovibrionota</taxon>
        <taxon>Bdellovibrionia</taxon>
        <taxon>Bdellovibrionales</taxon>
        <taxon>Pseudobdellovibrionaceae</taxon>
        <taxon>Bdellovibrio</taxon>
    </lineage>
</organism>
<protein>
    <recommendedName>
        <fullName evidence="3">Replication-relaxation</fullName>
    </recommendedName>
</protein>
<dbReference type="Proteomes" id="UP001152321">
    <property type="component" value="Unassembled WGS sequence"/>
</dbReference>
<proteinExistence type="predicted"/>
<comment type="caution">
    <text evidence="1">The sequence shown here is derived from an EMBL/GenBank/DDBJ whole genome shotgun (WGS) entry which is preliminary data.</text>
</comment>
<gene>
    <name evidence="1" type="ORF">NWE73_08625</name>
</gene>
<dbReference type="RefSeq" id="WP_277577903.1">
    <property type="nucleotide sequence ID" value="NZ_JANRMI010000002.1"/>
</dbReference>
<dbReference type="EMBL" id="JANRMI010000002">
    <property type="protein sequence ID" value="MDG0816424.1"/>
    <property type="molecule type" value="Genomic_DNA"/>
</dbReference>
<evidence type="ECO:0000313" key="1">
    <source>
        <dbReference type="EMBL" id="MDG0816424.1"/>
    </source>
</evidence>
<evidence type="ECO:0008006" key="3">
    <source>
        <dbReference type="Google" id="ProtNLM"/>
    </source>
</evidence>
<name>A0ABT6DKI6_9BACT</name>
<keyword evidence="2" id="KW-1185">Reference proteome</keyword>
<accession>A0ABT6DKI6</accession>
<sequence>MGMQLEIKDLLSVNPKTTKSRAVILSDRDLTILEFLLDMKFASLKDIFERFFSVTLQGEPARSNEWAIRRLQQLEKAQLVKSVHSFSERRRYFIATLKAYRAVTDRKPMGFVSKPLQTIDLKTFLHDKMVLESRIILENQRAATCWVSDRKLRSSAELAGGLSKKYIPDGIYTEDNIKTAIEIEIAVKSKVRYQDKIKKYVQLMRSQDVKHKTFDRVLFVCAKDNIFEFLSKETKIYGDLFEVNHFNDFFKIDYP</sequence>
<evidence type="ECO:0000313" key="2">
    <source>
        <dbReference type="Proteomes" id="UP001152321"/>
    </source>
</evidence>